<name>A0A370NAP3_9BURK</name>
<dbReference type="InterPro" id="IPR014347">
    <property type="entry name" value="Tautomerase/MIF_sf"/>
</dbReference>
<dbReference type="SUPFAM" id="SSF55331">
    <property type="entry name" value="Tautomerase/MIF"/>
    <property type="match status" value="1"/>
</dbReference>
<evidence type="ECO:0000313" key="2">
    <source>
        <dbReference type="Proteomes" id="UP000254875"/>
    </source>
</evidence>
<evidence type="ECO:0000313" key="1">
    <source>
        <dbReference type="EMBL" id="RDK02662.1"/>
    </source>
</evidence>
<dbReference type="OrthoDB" id="9804765at2"/>
<dbReference type="PANTHER" id="PTHR38460:SF1">
    <property type="entry name" value="TAUTOMERASE YOLI-RELATED"/>
    <property type="match status" value="1"/>
</dbReference>
<dbReference type="AlphaFoldDB" id="A0A370NAP3"/>
<protein>
    <recommendedName>
        <fullName evidence="3">Tautomerase family protein</fullName>
    </recommendedName>
</protein>
<proteinExistence type="predicted"/>
<dbReference type="EMBL" id="QHKS01000006">
    <property type="protein sequence ID" value="RDK02662.1"/>
    <property type="molecule type" value="Genomic_DNA"/>
</dbReference>
<evidence type="ECO:0008006" key="3">
    <source>
        <dbReference type="Google" id="ProtNLM"/>
    </source>
</evidence>
<sequence>MPIVKIEERGPRSAADKTQLIGVVFEALKATLGVNDAELQARHTGLDAEDFVAPLGATDYLSIEITLFAGRSLDAKRRLYRRIARDVAQLRGIDPLHVLVLLREEPFDNWGMRGGQAATDLQFDYAISI</sequence>
<keyword evidence="2" id="KW-1185">Reference proteome</keyword>
<accession>A0A370NAP3</accession>
<dbReference type="Pfam" id="PF14552">
    <property type="entry name" value="Tautomerase_2"/>
    <property type="match status" value="1"/>
</dbReference>
<dbReference type="Proteomes" id="UP000254875">
    <property type="component" value="Unassembled WGS sequence"/>
</dbReference>
<dbReference type="InterPro" id="IPR037479">
    <property type="entry name" value="Tauto_MSAD"/>
</dbReference>
<reference evidence="2" key="1">
    <citation type="submission" date="2018-05" db="EMBL/GenBank/DDBJ databases">
        <authorList>
            <person name="Feng T."/>
        </authorList>
    </citation>
    <scope>NUCLEOTIDE SEQUENCE [LARGE SCALE GENOMIC DNA]</scope>
    <source>
        <strain evidence="2">S27</strain>
    </source>
</reference>
<comment type="caution">
    <text evidence="1">The sequence shown here is derived from an EMBL/GenBank/DDBJ whole genome shotgun (WGS) entry which is preliminary data.</text>
</comment>
<dbReference type="PANTHER" id="PTHR38460">
    <property type="entry name" value="TAUTOMERASE YOLI-RELATED"/>
    <property type="match status" value="1"/>
</dbReference>
<organism evidence="1 2">
    <name type="scientific">Paraburkholderia lacunae</name>
    <dbReference type="NCBI Taxonomy" id="2211104"/>
    <lineage>
        <taxon>Bacteria</taxon>
        <taxon>Pseudomonadati</taxon>
        <taxon>Pseudomonadota</taxon>
        <taxon>Betaproteobacteria</taxon>
        <taxon>Burkholderiales</taxon>
        <taxon>Burkholderiaceae</taxon>
        <taxon>Paraburkholderia</taxon>
    </lineage>
</organism>
<gene>
    <name evidence="1" type="ORF">DLM46_10390</name>
</gene>
<dbReference type="Gene3D" id="3.30.429.10">
    <property type="entry name" value="Macrophage Migration Inhibitory Factor"/>
    <property type="match status" value="1"/>
</dbReference>
<dbReference type="RefSeq" id="WP_115100692.1">
    <property type="nucleotide sequence ID" value="NZ_QHKS01000006.1"/>
</dbReference>